<dbReference type="EMBL" id="MU001493">
    <property type="protein sequence ID" value="KAF2450555.1"/>
    <property type="molecule type" value="Genomic_DNA"/>
</dbReference>
<evidence type="ECO:0000313" key="3">
    <source>
        <dbReference type="Proteomes" id="UP000799764"/>
    </source>
</evidence>
<feature type="signal peptide" evidence="1">
    <location>
        <begin position="1"/>
        <end position="25"/>
    </location>
</feature>
<sequence>MARGRCRVRTAVHLFILYRAPSLLAASSDVENCLLAYHVVLSTRDLSWGIKIYVLGRGKNPRHPLSLSFTSGVVRDWEVVRDQGILKLRVERRIVDAR</sequence>
<keyword evidence="3" id="KW-1185">Reference proteome</keyword>
<feature type="chain" id="PRO_5040423628" description="Secreted protein" evidence="1">
    <location>
        <begin position="26"/>
        <end position="98"/>
    </location>
</feature>
<dbReference type="Proteomes" id="UP000799764">
    <property type="component" value="Unassembled WGS sequence"/>
</dbReference>
<proteinExistence type="predicted"/>
<protein>
    <recommendedName>
        <fullName evidence="4">Secreted protein</fullName>
    </recommendedName>
</protein>
<evidence type="ECO:0008006" key="4">
    <source>
        <dbReference type="Google" id="ProtNLM"/>
    </source>
</evidence>
<comment type="caution">
    <text evidence="2">The sequence shown here is derived from an EMBL/GenBank/DDBJ whole genome shotgun (WGS) entry which is preliminary data.</text>
</comment>
<organism evidence="2 3">
    <name type="scientific">Karstenula rhodostoma CBS 690.94</name>
    <dbReference type="NCBI Taxonomy" id="1392251"/>
    <lineage>
        <taxon>Eukaryota</taxon>
        <taxon>Fungi</taxon>
        <taxon>Dikarya</taxon>
        <taxon>Ascomycota</taxon>
        <taxon>Pezizomycotina</taxon>
        <taxon>Dothideomycetes</taxon>
        <taxon>Pleosporomycetidae</taxon>
        <taxon>Pleosporales</taxon>
        <taxon>Massarineae</taxon>
        <taxon>Didymosphaeriaceae</taxon>
        <taxon>Karstenula</taxon>
    </lineage>
</organism>
<keyword evidence="1" id="KW-0732">Signal</keyword>
<name>A0A9P4PUK6_9PLEO</name>
<dbReference type="AlphaFoldDB" id="A0A9P4PUK6"/>
<reference evidence="2" key="1">
    <citation type="journal article" date="2020" name="Stud. Mycol.">
        <title>101 Dothideomycetes genomes: a test case for predicting lifestyles and emergence of pathogens.</title>
        <authorList>
            <person name="Haridas S."/>
            <person name="Albert R."/>
            <person name="Binder M."/>
            <person name="Bloem J."/>
            <person name="Labutti K."/>
            <person name="Salamov A."/>
            <person name="Andreopoulos B."/>
            <person name="Baker S."/>
            <person name="Barry K."/>
            <person name="Bills G."/>
            <person name="Bluhm B."/>
            <person name="Cannon C."/>
            <person name="Castanera R."/>
            <person name="Culley D."/>
            <person name="Daum C."/>
            <person name="Ezra D."/>
            <person name="Gonzalez J."/>
            <person name="Henrissat B."/>
            <person name="Kuo A."/>
            <person name="Liang C."/>
            <person name="Lipzen A."/>
            <person name="Lutzoni F."/>
            <person name="Magnuson J."/>
            <person name="Mondo S."/>
            <person name="Nolan M."/>
            <person name="Ohm R."/>
            <person name="Pangilinan J."/>
            <person name="Park H.-J."/>
            <person name="Ramirez L."/>
            <person name="Alfaro M."/>
            <person name="Sun H."/>
            <person name="Tritt A."/>
            <person name="Yoshinaga Y."/>
            <person name="Zwiers L.-H."/>
            <person name="Turgeon B."/>
            <person name="Goodwin S."/>
            <person name="Spatafora J."/>
            <person name="Crous P."/>
            <person name="Grigoriev I."/>
        </authorList>
    </citation>
    <scope>NUCLEOTIDE SEQUENCE</scope>
    <source>
        <strain evidence="2">CBS 690.94</strain>
    </source>
</reference>
<accession>A0A9P4PUK6</accession>
<gene>
    <name evidence="2" type="ORF">P171DRAFT_141926</name>
</gene>
<evidence type="ECO:0000256" key="1">
    <source>
        <dbReference type="SAM" id="SignalP"/>
    </source>
</evidence>
<evidence type="ECO:0000313" key="2">
    <source>
        <dbReference type="EMBL" id="KAF2450555.1"/>
    </source>
</evidence>